<protein>
    <recommendedName>
        <fullName evidence="7">HlyD family efflux transporter periplasmic adaptor subunit</fullName>
    </recommendedName>
</protein>
<feature type="domain" description="RND related beta-barrel" evidence="2">
    <location>
        <begin position="261"/>
        <end position="329"/>
    </location>
</feature>
<dbReference type="Gene3D" id="2.40.420.20">
    <property type="match status" value="1"/>
</dbReference>
<evidence type="ECO:0000256" key="1">
    <source>
        <dbReference type="SAM" id="Phobius"/>
    </source>
</evidence>
<keyword evidence="1" id="KW-0472">Membrane</keyword>
<feature type="domain" description="RND related alpha-helical hairpin" evidence="3">
    <location>
        <begin position="96"/>
        <end position="195"/>
    </location>
</feature>
<evidence type="ECO:0000259" key="2">
    <source>
        <dbReference type="Pfam" id="PF26011"/>
    </source>
</evidence>
<dbReference type="Pfam" id="PF26012">
    <property type="entry name" value="HH_RND_rel"/>
    <property type="match status" value="1"/>
</dbReference>
<dbReference type="InterPro" id="IPR058728">
    <property type="entry name" value="HH_RND-rel"/>
</dbReference>
<proteinExistence type="predicted"/>
<dbReference type="RefSeq" id="WP_149545287.1">
    <property type="nucleotide sequence ID" value="NZ_VTPS01000009.1"/>
</dbReference>
<organism evidence="5 6">
    <name type="scientific">Calorimonas adulescens</name>
    <dbReference type="NCBI Taxonomy" id="2606906"/>
    <lineage>
        <taxon>Bacteria</taxon>
        <taxon>Bacillati</taxon>
        <taxon>Bacillota</taxon>
        <taxon>Clostridia</taxon>
        <taxon>Thermoanaerobacterales</taxon>
        <taxon>Thermoanaerobacteraceae</taxon>
        <taxon>Calorimonas</taxon>
    </lineage>
</organism>
<evidence type="ECO:0000313" key="5">
    <source>
        <dbReference type="EMBL" id="TZE82016.1"/>
    </source>
</evidence>
<evidence type="ECO:0008006" key="7">
    <source>
        <dbReference type="Google" id="ProtNLM"/>
    </source>
</evidence>
<evidence type="ECO:0000259" key="4">
    <source>
        <dbReference type="Pfam" id="PF26018"/>
    </source>
</evidence>
<gene>
    <name evidence="5" type="ORF">FWJ32_07225</name>
</gene>
<dbReference type="InterPro" id="IPR058709">
    <property type="entry name" value="BSH_RND-rel"/>
</dbReference>
<dbReference type="EMBL" id="VTPS01000009">
    <property type="protein sequence ID" value="TZE82016.1"/>
    <property type="molecule type" value="Genomic_DNA"/>
</dbReference>
<dbReference type="Pfam" id="PF26011">
    <property type="entry name" value="Beta-barrel_RND_rel"/>
    <property type="match status" value="1"/>
</dbReference>
<feature type="transmembrane region" description="Helical" evidence="1">
    <location>
        <begin position="12"/>
        <end position="30"/>
    </location>
</feature>
<dbReference type="Proteomes" id="UP000322976">
    <property type="component" value="Unassembled WGS sequence"/>
</dbReference>
<feature type="domain" description="RND related barrel-sandwich hybrid" evidence="4">
    <location>
        <begin position="60"/>
        <end position="257"/>
    </location>
</feature>
<comment type="caution">
    <text evidence="5">The sequence shown here is derived from an EMBL/GenBank/DDBJ whole genome shotgun (WGS) entry which is preliminary data.</text>
</comment>
<keyword evidence="6" id="KW-1185">Reference proteome</keyword>
<evidence type="ECO:0000313" key="6">
    <source>
        <dbReference type="Proteomes" id="UP000322976"/>
    </source>
</evidence>
<keyword evidence="1" id="KW-1133">Transmembrane helix</keyword>
<evidence type="ECO:0000259" key="3">
    <source>
        <dbReference type="Pfam" id="PF26012"/>
    </source>
</evidence>
<keyword evidence="1" id="KW-0812">Transmembrane</keyword>
<dbReference type="Pfam" id="PF26018">
    <property type="entry name" value="BSH_RND_rel"/>
    <property type="match status" value="1"/>
</dbReference>
<dbReference type="InterPro" id="IPR058729">
    <property type="entry name" value="Beta-barrel_RND-rel"/>
</dbReference>
<dbReference type="AlphaFoldDB" id="A0A5D8QDU7"/>
<sequence length="408" mass="46101">MVKGENVKKAKKRLMLVVIFFALYLVVLVYRSAGNSSTIRVVYGSVNSSYKANGIILRNERVVYAPKSGYVIRKVNNDTRVPKGYLIAQISTKNVDDSLYNQLEEINNRINMVDDKNAESFSSDLNKIEDEIYKQLGSIKSDSRMNKFVSARNGASKLSLLIEKKNIIATNNPLSTYNLEQLMQEKKNIENLLDSLYINLNSPEAGIISYDIDGYENIGFEQALNIQSMNHENVAETTKNKDPNIVNSGEPVFKVIDNFEWYIVAKIDNDKMNLKEGEKVKLNIDGNLLDAGIKTIKHGEEGDYVIFQLSQQYDKFTKERFISFEIIKNSAEGLLVPADVIMNKDGKQYVYVYSVVGIKQVEVNVVSSDGKNAVVENVDKLDGLKMYDVLVTDKEFLTKQLSIEDDSK</sequence>
<name>A0A5D8QDU7_9THEO</name>
<accession>A0A5D8QDU7</accession>
<reference evidence="5 6" key="1">
    <citation type="submission" date="2019-08" db="EMBL/GenBank/DDBJ databases">
        <title>Calorimonas adulescens gen. nov., sp. nov., an anaerobic thermophilic bacterium from Sakhalin hot spring.</title>
        <authorList>
            <person name="Khomyakova M.A."/>
            <person name="Merkel A.Y."/>
            <person name="Novikov A."/>
            <person name="Bonch-Osmolovskaya E.A."/>
            <person name="Slobodkin A.I."/>
        </authorList>
    </citation>
    <scope>NUCLEOTIDE SEQUENCE [LARGE SCALE GENOMIC DNA]</scope>
    <source>
        <strain evidence="5 6">A05MB</strain>
    </source>
</reference>